<proteinExistence type="predicted"/>
<dbReference type="AlphaFoldDB" id="A0A0A9GW26"/>
<dbReference type="EMBL" id="GBRH01173093">
    <property type="protein sequence ID" value="JAE24803.1"/>
    <property type="molecule type" value="Transcribed_RNA"/>
</dbReference>
<evidence type="ECO:0000256" key="1">
    <source>
        <dbReference type="SAM" id="Phobius"/>
    </source>
</evidence>
<feature type="transmembrane region" description="Helical" evidence="1">
    <location>
        <begin position="16"/>
        <end position="40"/>
    </location>
</feature>
<keyword evidence="1" id="KW-0472">Membrane</keyword>
<name>A0A0A9GW26_ARUDO</name>
<organism evidence="2">
    <name type="scientific">Arundo donax</name>
    <name type="common">Giant reed</name>
    <name type="synonym">Donax arundinaceus</name>
    <dbReference type="NCBI Taxonomy" id="35708"/>
    <lineage>
        <taxon>Eukaryota</taxon>
        <taxon>Viridiplantae</taxon>
        <taxon>Streptophyta</taxon>
        <taxon>Embryophyta</taxon>
        <taxon>Tracheophyta</taxon>
        <taxon>Spermatophyta</taxon>
        <taxon>Magnoliopsida</taxon>
        <taxon>Liliopsida</taxon>
        <taxon>Poales</taxon>
        <taxon>Poaceae</taxon>
        <taxon>PACMAD clade</taxon>
        <taxon>Arundinoideae</taxon>
        <taxon>Arundineae</taxon>
        <taxon>Arundo</taxon>
    </lineage>
</organism>
<evidence type="ECO:0000313" key="2">
    <source>
        <dbReference type="EMBL" id="JAE24803.1"/>
    </source>
</evidence>
<keyword evidence="1" id="KW-1133">Transmembrane helix</keyword>
<keyword evidence="1" id="KW-0812">Transmembrane</keyword>
<reference evidence="2" key="2">
    <citation type="journal article" date="2015" name="Data Brief">
        <title>Shoot transcriptome of the giant reed, Arundo donax.</title>
        <authorList>
            <person name="Barrero R.A."/>
            <person name="Guerrero F.D."/>
            <person name="Moolhuijzen P."/>
            <person name="Goolsby J.A."/>
            <person name="Tidwell J."/>
            <person name="Bellgard S.E."/>
            <person name="Bellgard M.I."/>
        </authorList>
    </citation>
    <scope>NUCLEOTIDE SEQUENCE</scope>
    <source>
        <tissue evidence="2">Shoot tissue taken approximately 20 cm above the soil surface</tissue>
    </source>
</reference>
<accession>A0A0A9GW26</accession>
<reference evidence="2" key="1">
    <citation type="submission" date="2014-09" db="EMBL/GenBank/DDBJ databases">
        <authorList>
            <person name="Magalhaes I.L.F."/>
            <person name="Oliveira U."/>
            <person name="Santos F.R."/>
            <person name="Vidigal T.H.D.A."/>
            <person name="Brescovit A.D."/>
            <person name="Santos A.J."/>
        </authorList>
    </citation>
    <scope>NUCLEOTIDE SEQUENCE</scope>
    <source>
        <tissue evidence="2">Shoot tissue taken approximately 20 cm above the soil surface</tissue>
    </source>
</reference>
<sequence length="67" mass="7941">MMLSSTVMPMQGWNPYVVSFCYLSFCSLLLYTKVLVILFSTSLHKSYTDKQIRKKIFVRPKAWPRFI</sequence>
<protein>
    <submittedName>
        <fullName evidence="2">Uncharacterized protein</fullName>
    </submittedName>
</protein>